<keyword evidence="2" id="KW-0472">Membrane</keyword>
<reference evidence="4" key="1">
    <citation type="submission" date="2017-04" db="EMBL/GenBank/DDBJ databases">
        <title>Plasmodium gonderi genome.</title>
        <authorList>
            <person name="Arisue N."/>
            <person name="Honma H."/>
            <person name="Kawai S."/>
            <person name="Tougan T."/>
            <person name="Tanabe K."/>
            <person name="Horii T."/>
        </authorList>
    </citation>
    <scope>NUCLEOTIDE SEQUENCE [LARGE SCALE GENOMIC DNA]</scope>
    <source>
        <strain evidence="4">ATCC 30045</strain>
    </source>
</reference>
<feature type="transmembrane region" description="Helical" evidence="2">
    <location>
        <begin position="351"/>
        <end position="372"/>
    </location>
</feature>
<name>A0A1Y1JN77_PLAGO</name>
<keyword evidence="2" id="KW-1133">Transmembrane helix</keyword>
<accession>A0A1Y1JN77</accession>
<organism evidence="3 4">
    <name type="scientific">Plasmodium gonderi</name>
    <dbReference type="NCBI Taxonomy" id="77519"/>
    <lineage>
        <taxon>Eukaryota</taxon>
        <taxon>Sar</taxon>
        <taxon>Alveolata</taxon>
        <taxon>Apicomplexa</taxon>
        <taxon>Aconoidasida</taxon>
        <taxon>Haemosporida</taxon>
        <taxon>Plasmodiidae</taxon>
        <taxon>Plasmodium</taxon>
        <taxon>Plasmodium (Plasmodium)</taxon>
    </lineage>
</organism>
<sequence length="438" mass="51181">MKAFACIILFDVVLKNSYSWELYEKFNLFLKNEETVGKHCNNITNSGPHRFGLIDLCNEVRKYLNNNYNNLCLHFIYWLYDKIHRWKNSSIRVSKNSSNKETYKALQIIIEALKKNSHPYFYYDENELKEWNEEKLLHDYIMNFDSVVINYCSKGNNKNRLFENYINLLKTIYPEHKKYCCPWMSNRCLKYFSCDEMYNPDNFFSQLTCNGDSSHDIKVNNKYDWIYKGEHKYFRCKEIEKDNETTFNSCSIFPSKLTANNDISQRQGKNKIGGYRSSERGINILMQVTEQSTQNKEVCESHMVKYNSGKCREPDVRETGTIGFKAFNTDAKKMISFLLRKNSGIAMDSKFTHIGVSALLIIGVFSILFIYYKLTPVGSIIRNRIFQKGKGINNDSDHVGAYAMGNVKSEVQKKTSTPAPKSANVNNQRRRTHIAYHP</sequence>
<feature type="region of interest" description="Disordered" evidence="1">
    <location>
        <begin position="410"/>
        <end position="438"/>
    </location>
</feature>
<dbReference type="Proteomes" id="UP000195521">
    <property type="component" value="Unassembled WGS sequence"/>
</dbReference>
<evidence type="ECO:0000313" key="4">
    <source>
        <dbReference type="Proteomes" id="UP000195521"/>
    </source>
</evidence>
<dbReference type="AlphaFoldDB" id="A0A1Y1JN77"/>
<dbReference type="EMBL" id="BDQF01000032">
    <property type="protein sequence ID" value="GAW83939.1"/>
    <property type="molecule type" value="Genomic_DNA"/>
</dbReference>
<dbReference type="OMA" id="LRINEYH"/>
<dbReference type="RefSeq" id="XP_028546528.1">
    <property type="nucleotide sequence ID" value="XM_028690727.1"/>
</dbReference>
<keyword evidence="2" id="KW-0812">Transmembrane</keyword>
<evidence type="ECO:0000256" key="1">
    <source>
        <dbReference type="SAM" id="MobiDB-lite"/>
    </source>
</evidence>
<keyword evidence="4" id="KW-1185">Reference proteome</keyword>
<dbReference type="Pfam" id="PF05795">
    <property type="entry name" value="Plasmodium_Vir"/>
    <property type="match status" value="1"/>
</dbReference>
<dbReference type="InterPro" id="IPR008780">
    <property type="entry name" value="Plasmodium_Vir"/>
</dbReference>
<dbReference type="GeneID" id="39744747"/>
<feature type="compositionally biased region" description="Basic residues" evidence="1">
    <location>
        <begin position="428"/>
        <end position="438"/>
    </location>
</feature>
<evidence type="ECO:0000313" key="3">
    <source>
        <dbReference type="EMBL" id="GAW83939.1"/>
    </source>
</evidence>
<comment type="caution">
    <text evidence="3">The sequence shown here is derived from an EMBL/GenBank/DDBJ whole genome shotgun (WGS) entry which is preliminary data.</text>
</comment>
<gene>
    <name evidence="3" type="ORF">PGO_000200</name>
</gene>
<feature type="compositionally biased region" description="Polar residues" evidence="1">
    <location>
        <begin position="414"/>
        <end position="427"/>
    </location>
</feature>
<proteinExistence type="predicted"/>
<evidence type="ECO:0000256" key="2">
    <source>
        <dbReference type="SAM" id="Phobius"/>
    </source>
</evidence>
<protein>
    <submittedName>
        <fullName evidence="3">Variable surface protein</fullName>
    </submittedName>
</protein>